<accession>A0A0R2CIP4</accession>
<dbReference type="NCBIfam" id="TIGR01558">
    <property type="entry name" value="sm_term_P27"/>
    <property type="match status" value="1"/>
</dbReference>
<dbReference type="Proteomes" id="UP000051131">
    <property type="component" value="Unassembled WGS sequence"/>
</dbReference>
<proteinExistence type="predicted"/>
<evidence type="ECO:0000256" key="1">
    <source>
        <dbReference type="SAM" id="MobiDB-lite"/>
    </source>
</evidence>
<dbReference type="EMBL" id="AYZE01000010">
    <property type="protein sequence ID" value="KRM91486.1"/>
    <property type="molecule type" value="Genomic_DNA"/>
</dbReference>
<evidence type="ECO:0008006" key="4">
    <source>
        <dbReference type="Google" id="ProtNLM"/>
    </source>
</evidence>
<dbReference type="AlphaFoldDB" id="A0A0R2CIP4"/>
<gene>
    <name evidence="2" type="ORF">FC80_GL000453</name>
</gene>
<dbReference type="STRING" id="1423729.FC80_GL000453"/>
<comment type="caution">
    <text evidence="2">The sequence shown here is derived from an EMBL/GenBank/DDBJ whole genome shotgun (WGS) entry which is preliminary data.</text>
</comment>
<sequence>MQMAGRKMKLTEKKADKKYQRDRTQKLIEKTKDYSVLQKTPPRILKGKAKWAYKKLYPVLSESGFIKQTDLQTIVTLCMNIELLNKAYEDVQEHGINTPAYKTVVNPVTGKVIAHDFTGYKRNPATQILDSATAKIKTLGEALGLTPSARASLLSLAKEDENEESLSDMLQKESDF</sequence>
<protein>
    <recommendedName>
        <fullName evidence="4">Phage terminase small subunit P27 family</fullName>
    </recommendedName>
</protein>
<dbReference type="PATRIC" id="fig|1423729.3.peg.455"/>
<dbReference type="InterPro" id="IPR006448">
    <property type="entry name" value="Phage_term_ssu_P27"/>
</dbReference>
<evidence type="ECO:0000313" key="2">
    <source>
        <dbReference type="EMBL" id="KRM91486.1"/>
    </source>
</evidence>
<reference evidence="2 3" key="1">
    <citation type="journal article" date="2015" name="Genome Announc.">
        <title>Expanding the biotechnology potential of lactobacilli through comparative genomics of 213 strains and associated genera.</title>
        <authorList>
            <person name="Sun Z."/>
            <person name="Harris H.M."/>
            <person name="McCann A."/>
            <person name="Guo C."/>
            <person name="Argimon S."/>
            <person name="Zhang W."/>
            <person name="Yang X."/>
            <person name="Jeffery I.B."/>
            <person name="Cooney J.C."/>
            <person name="Kagawa T.F."/>
            <person name="Liu W."/>
            <person name="Song Y."/>
            <person name="Salvetti E."/>
            <person name="Wrobel A."/>
            <person name="Rasinkangas P."/>
            <person name="Parkhill J."/>
            <person name="Rea M.C."/>
            <person name="O'Sullivan O."/>
            <person name="Ritari J."/>
            <person name="Douillard F.P."/>
            <person name="Paul Ross R."/>
            <person name="Yang R."/>
            <person name="Briner A.E."/>
            <person name="Felis G.E."/>
            <person name="de Vos W.M."/>
            <person name="Barrangou R."/>
            <person name="Klaenhammer T.R."/>
            <person name="Caufield P.W."/>
            <person name="Cui Y."/>
            <person name="Zhang H."/>
            <person name="O'Toole P.W."/>
        </authorList>
    </citation>
    <scope>NUCLEOTIDE SEQUENCE [LARGE SCALE GENOMIC DNA]</scope>
    <source>
        <strain evidence="2 3">DSM 21116</strain>
    </source>
</reference>
<feature type="region of interest" description="Disordered" evidence="1">
    <location>
        <begin position="1"/>
        <end position="22"/>
    </location>
</feature>
<keyword evidence="3" id="KW-1185">Reference proteome</keyword>
<feature type="compositionally biased region" description="Basic and acidic residues" evidence="1">
    <location>
        <begin position="9"/>
        <end position="22"/>
    </location>
</feature>
<dbReference type="Pfam" id="PF05119">
    <property type="entry name" value="Terminase_4"/>
    <property type="match status" value="1"/>
</dbReference>
<organism evidence="2 3">
    <name type="scientific">Liquorilactobacillus cacaonum DSM 21116</name>
    <dbReference type="NCBI Taxonomy" id="1423729"/>
    <lineage>
        <taxon>Bacteria</taxon>
        <taxon>Bacillati</taxon>
        <taxon>Bacillota</taxon>
        <taxon>Bacilli</taxon>
        <taxon>Lactobacillales</taxon>
        <taxon>Lactobacillaceae</taxon>
        <taxon>Liquorilactobacillus</taxon>
    </lineage>
</organism>
<name>A0A0R2CIP4_9LACO</name>
<evidence type="ECO:0000313" key="3">
    <source>
        <dbReference type="Proteomes" id="UP000051131"/>
    </source>
</evidence>